<reference evidence="4" key="1">
    <citation type="journal article" date="2019" name="Int. J. Syst. Evol. Microbiol.">
        <title>The Global Catalogue of Microorganisms (GCM) 10K type strain sequencing project: providing services to taxonomists for standard genome sequencing and annotation.</title>
        <authorList>
            <consortium name="The Broad Institute Genomics Platform"/>
            <consortium name="The Broad Institute Genome Sequencing Center for Infectious Disease"/>
            <person name="Wu L."/>
            <person name="Ma J."/>
        </authorList>
    </citation>
    <scope>NUCLEOTIDE SEQUENCE [LARGE SCALE GENOMIC DNA]</scope>
    <source>
        <strain evidence="4">KCTC 3950</strain>
    </source>
</reference>
<dbReference type="PANTHER" id="PTHR22916:SF64">
    <property type="entry name" value="TRANSFERASE, PUTATIVE-RELATED"/>
    <property type="match status" value="1"/>
</dbReference>
<dbReference type="Pfam" id="PF00535">
    <property type="entry name" value="Glycos_transf_2"/>
    <property type="match status" value="1"/>
</dbReference>
<dbReference type="RefSeq" id="WP_377605978.1">
    <property type="nucleotide sequence ID" value="NZ_JBHUME010000013.1"/>
</dbReference>
<proteinExistence type="inferred from homology"/>
<evidence type="ECO:0000313" key="3">
    <source>
        <dbReference type="EMBL" id="MFD2614757.1"/>
    </source>
</evidence>
<comment type="caution">
    <text evidence="3">The sequence shown here is derived from an EMBL/GenBank/DDBJ whole genome shotgun (WGS) entry which is preliminary data.</text>
</comment>
<sequence>MTISVVLATKNKAEYLDLTLHCLSKQQYTDFELVICNDGSTDETENIIEKWRSKWKKFHYIKNDIPKGVATARNNALQNVSRDYVLFLDDDRLLLPDSLSNHVNINIHNRGSFVCGKRWELYTGLTPDSRIKILDKFEKGYIDGFRRHIEPMPRVMSEAYLDRGPGWPLRWYCVLTGNLSTSTELIQHYRFDPNFVRLQDLEMGFRAVKDGCNVIYSEQIESFHLAHPRKNYNEIAKETYKIFKNKHNDIATDLIESFFIGEICLHEYERQVLKGTIVTMCDCNKSGSRISYFTN</sequence>
<dbReference type="InterPro" id="IPR001173">
    <property type="entry name" value="Glyco_trans_2-like"/>
</dbReference>
<dbReference type="SUPFAM" id="SSF53448">
    <property type="entry name" value="Nucleotide-diphospho-sugar transferases"/>
    <property type="match status" value="1"/>
</dbReference>
<keyword evidence="3" id="KW-0328">Glycosyltransferase</keyword>
<keyword evidence="3" id="KW-0808">Transferase</keyword>
<dbReference type="Proteomes" id="UP001597541">
    <property type="component" value="Unassembled WGS sequence"/>
</dbReference>
<dbReference type="EC" id="2.4.-.-" evidence="3"/>
<dbReference type="GO" id="GO:0016757">
    <property type="term" value="F:glycosyltransferase activity"/>
    <property type="evidence" value="ECO:0007669"/>
    <property type="project" value="UniProtKB-KW"/>
</dbReference>
<dbReference type="EMBL" id="JBHUME010000013">
    <property type="protein sequence ID" value="MFD2614757.1"/>
    <property type="molecule type" value="Genomic_DNA"/>
</dbReference>
<evidence type="ECO:0000259" key="2">
    <source>
        <dbReference type="Pfam" id="PF00535"/>
    </source>
</evidence>
<keyword evidence="4" id="KW-1185">Reference proteome</keyword>
<accession>A0ABW5PL06</accession>
<organism evidence="3 4">
    <name type="scientific">Paenibacillus gansuensis</name>
    <dbReference type="NCBI Taxonomy" id="306542"/>
    <lineage>
        <taxon>Bacteria</taxon>
        <taxon>Bacillati</taxon>
        <taxon>Bacillota</taxon>
        <taxon>Bacilli</taxon>
        <taxon>Bacillales</taxon>
        <taxon>Paenibacillaceae</taxon>
        <taxon>Paenibacillus</taxon>
    </lineage>
</organism>
<protein>
    <submittedName>
        <fullName evidence="3">Glycosyltransferase family 2 protein</fullName>
        <ecNumber evidence="3">2.4.-.-</ecNumber>
    </submittedName>
</protein>
<dbReference type="PANTHER" id="PTHR22916">
    <property type="entry name" value="GLYCOSYLTRANSFERASE"/>
    <property type="match status" value="1"/>
</dbReference>
<dbReference type="Gene3D" id="3.90.550.10">
    <property type="entry name" value="Spore Coat Polysaccharide Biosynthesis Protein SpsA, Chain A"/>
    <property type="match status" value="1"/>
</dbReference>
<gene>
    <name evidence="3" type="ORF">ACFSUF_20290</name>
</gene>
<feature type="domain" description="Glycosyltransferase 2-like" evidence="2">
    <location>
        <begin position="4"/>
        <end position="132"/>
    </location>
</feature>
<dbReference type="CDD" id="cd00761">
    <property type="entry name" value="Glyco_tranf_GTA_type"/>
    <property type="match status" value="1"/>
</dbReference>
<comment type="similarity">
    <text evidence="1">Belongs to the glycosyltransferase 2 family.</text>
</comment>
<name>A0ABW5PL06_9BACL</name>
<dbReference type="InterPro" id="IPR029044">
    <property type="entry name" value="Nucleotide-diphossugar_trans"/>
</dbReference>
<evidence type="ECO:0000313" key="4">
    <source>
        <dbReference type="Proteomes" id="UP001597541"/>
    </source>
</evidence>
<evidence type="ECO:0000256" key="1">
    <source>
        <dbReference type="ARBA" id="ARBA00006739"/>
    </source>
</evidence>